<proteinExistence type="predicted"/>
<evidence type="ECO:0000313" key="3">
    <source>
        <dbReference type="EMBL" id="COW78732.1"/>
    </source>
</evidence>
<dbReference type="EMBL" id="CFOH01001129">
    <property type="protein sequence ID" value="CFE79603.1"/>
    <property type="molecule type" value="Genomic_DNA"/>
</dbReference>
<dbReference type="Proteomes" id="UP000046947">
    <property type="component" value="Unassembled WGS sequence"/>
</dbReference>
<organism evidence="1 6">
    <name type="scientific">Mycobacterium tuberculosis</name>
    <dbReference type="NCBI Taxonomy" id="1773"/>
    <lineage>
        <taxon>Bacteria</taxon>
        <taxon>Bacillati</taxon>
        <taxon>Actinomycetota</taxon>
        <taxon>Actinomycetes</taxon>
        <taxon>Mycobacteriales</taxon>
        <taxon>Mycobacteriaceae</taxon>
        <taxon>Mycobacterium</taxon>
        <taxon>Mycobacterium tuberculosis complex</taxon>
    </lineage>
</organism>
<evidence type="ECO:0000313" key="2">
    <source>
        <dbReference type="EMBL" id="CFE79603.1"/>
    </source>
</evidence>
<gene>
    <name evidence="3" type="ORF">ERS007679_04307</name>
    <name evidence="1" type="ORF">ERS007681_04293</name>
    <name evidence="2" type="ORF">ERS007688_04188</name>
</gene>
<dbReference type="EMBL" id="CSAD01001041">
    <property type="protein sequence ID" value="COW78732.1"/>
    <property type="molecule type" value="Genomic_DNA"/>
</dbReference>
<dbReference type="AlphaFoldDB" id="A0A654TH24"/>
<evidence type="ECO:0000313" key="6">
    <source>
        <dbReference type="Proteomes" id="UP000048289"/>
    </source>
</evidence>
<reference evidence="4 5" key="1">
    <citation type="submission" date="2015-03" db="EMBL/GenBank/DDBJ databases">
        <authorList>
            <consortium name="Pathogen Informatics"/>
        </authorList>
    </citation>
    <scope>NUCLEOTIDE SEQUENCE [LARGE SCALE GENOMIC DNA]</scope>
    <source>
        <strain evidence="3 4">G09801536</strain>
        <strain evidence="1 6">G09901357</strain>
        <strain evidence="2 5">H09601792</strain>
    </source>
</reference>
<protein>
    <submittedName>
        <fullName evidence="1">Uncharacterized protein</fullName>
    </submittedName>
</protein>
<dbReference type="AntiFam" id="ANF00149">
    <property type="entry name" value="Shadow ORF (opposite cshA)"/>
</dbReference>
<name>A0A654TH24_MYCTX</name>
<accession>A0A654TH24</accession>
<evidence type="ECO:0000313" key="4">
    <source>
        <dbReference type="Proteomes" id="UP000045842"/>
    </source>
</evidence>
<dbReference type="EMBL" id="CFOE01000985">
    <property type="protein sequence ID" value="CFE47120.1"/>
    <property type="molecule type" value="Genomic_DNA"/>
</dbReference>
<dbReference type="Proteomes" id="UP000048289">
    <property type="component" value="Unassembled WGS sequence"/>
</dbReference>
<sequence>MDVHLLVFGALIVDHVGNVVDVDAAGGHVGGHQYVDAASAKRLERLLACQLSEITVHGADCETALGQLVGDLLGGPLGAGEDHRRAAVTSLQHPAD</sequence>
<evidence type="ECO:0000313" key="1">
    <source>
        <dbReference type="EMBL" id="CFE47120.1"/>
    </source>
</evidence>
<dbReference type="Proteomes" id="UP000045842">
    <property type="component" value="Unassembled WGS sequence"/>
</dbReference>
<evidence type="ECO:0000313" key="5">
    <source>
        <dbReference type="Proteomes" id="UP000046947"/>
    </source>
</evidence>